<accession>A0A7C5ALP4</accession>
<keyword evidence="1" id="KW-1133">Transmembrane helix</keyword>
<dbReference type="EMBL" id="DTKJ01000041">
    <property type="protein sequence ID" value="HGZ11708.1"/>
    <property type="molecule type" value="Genomic_DNA"/>
</dbReference>
<protein>
    <submittedName>
        <fullName evidence="2">Uncharacterized protein</fullName>
    </submittedName>
</protein>
<reference evidence="2" key="1">
    <citation type="journal article" date="2020" name="mSystems">
        <title>Genome- and Community-Level Interaction Insights into Carbon Utilization and Element Cycling Functions of Hydrothermarchaeota in Hydrothermal Sediment.</title>
        <authorList>
            <person name="Zhou Z."/>
            <person name="Liu Y."/>
            <person name="Xu W."/>
            <person name="Pan J."/>
            <person name="Luo Z.H."/>
            <person name="Li M."/>
        </authorList>
    </citation>
    <scope>NUCLEOTIDE SEQUENCE [LARGE SCALE GENOMIC DNA]</scope>
    <source>
        <strain evidence="2">SpSt-853</strain>
    </source>
</reference>
<organism evidence="2">
    <name type="scientific">Desulfobacca acetoxidans</name>
    <dbReference type="NCBI Taxonomy" id="60893"/>
    <lineage>
        <taxon>Bacteria</taxon>
        <taxon>Pseudomonadati</taxon>
        <taxon>Thermodesulfobacteriota</taxon>
        <taxon>Desulfobaccia</taxon>
        <taxon>Desulfobaccales</taxon>
        <taxon>Desulfobaccaceae</taxon>
        <taxon>Desulfobacca</taxon>
    </lineage>
</organism>
<gene>
    <name evidence="2" type="ORF">ENW48_05775</name>
</gene>
<proteinExistence type="predicted"/>
<dbReference type="AlphaFoldDB" id="A0A7C5ALP4"/>
<sequence>MAHHETHEHPAPPMAPYRKKQAVICILVFVCIAITFIYPTLPVVVGAILAACALCGIAAKMQPPPPEEEHHH</sequence>
<comment type="caution">
    <text evidence="2">The sequence shown here is derived from an EMBL/GenBank/DDBJ whole genome shotgun (WGS) entry which is preliminary data.</text>
</comment>
<keyword evidence="1" id="KW-0812">Transmembrane</keyword>
<keyword evidence="1" id="KW-0472">Membrane</keyword>
<evidence type="ECO:0000256" key="1">
    <source>
        <dbReference type="SAM" id="Phobius"/>
    </source>
</evidence>
<evidence type="ECO:0000313" key="2">
    <source>
        <dbReference type="EMBL" id="HGZ11708.1"/>
    </source>
</evidence>
<feature type="transmembrane region" description="Helical" evidence="1">
    <location>
        <begin position="21"/>
        <end position="38"/>
    </location>
</feature>
<name>A0A7C5ALP4_9BACT</name>